<accession>A0A921NUZ3</accession>
<comment type="caution">
    <text evidence="2">The sequence shown here is derived from an EMBL/GenBank/DDBJ whole genome shotgun (WGS) entry which is preliminary data.</text>
</comment>
<reference evidence="2" key="1">
    <citation type="submission" date="2017-10" db="EMBL/GenBank/DDBJ databases">
        <title>Whole genome sequencing of members of genus Pseudoxanthomonas.</title>
        <authorList>
            <person name="Kumar S."/>
            <person name="Bansal K."/>
            <person name="Kaur A."/>
            <person name="Patil P."/>
            <person name="Sharma S."/>
            <person name="Patil P.B."/>
        </authorList>
    </citation>
    <scope>NUCLEOTIDE SEQUENCE</scope>
    <source>
        <strain evidence="2">DSM 22914</strain>
    </source>
</reference>
<evidence type="ECO:0000256" key="1">
    <source>
        <dbReference type="SAM" id="MobiDB-lite"/>
    </source>
</evidence>
<organism evidence="2 3">
    <name type="scientific">Pseudoxanthomonas taiwanensis</name>
    <dbReference type="NCBI Taxonomy" id="176598"/>
    <lineage>
        <taxon>Bacteria</taxon>
        <taxon>Pseudomonadati</taxon>
        <taxon>Pseudomonadota</taxon>
        <taxon>Gammaproteobacteria</taxon>
        <taxon>Lysobacterales</taxon>
        <taxon>Lysobacteraceae</taxon>
        <taxon>Pseudoxanthomonas</taxon>
    </lineage>
</organism>
<evidence type="ECO:0000313" key="2">
    <source>
        <dbReference type="EMBL" id="KAF1688490.1"/>
    </source>
</evidence>
<protein>
    <submittedName>
        <fullName evidence="2">Uncharacterized protein</fullName>
    </submittedName>
</protein>
<proteinExistence type="predicted"/>
<dbReference type="OrthoDB" id="6028411at2"/>
<dbReference type="AlphaFoldDB" id="A0A921NUZ3"/>
<gene>
    <name evidence="2" type="ORF">CR938_09740</name>
</gene>
<feature type="region of interest" description="Disordered" evidence="1">
    <location>
        <begin position="1"/>
        <end position="22"/>
    </location>
</feature>
<dbReference type="RefSeq" id="WP_162124827.1">
    <property type="nucleotide sequence ID" value="NZ_PDWK01000047.1"/>
</dbReference>
<sequence length="66" mass="7231">MATRKTATTHRKPSGPVPKGNGVVLTSERIARDLEAFRKAGGRIEVLGTTRVLTRVDESKKDDAKR</sequence>
<evidence type="ECO:0000313" key="3">
    <source>
        <dbReference type="Proteomes" id="UP000717981"/>
    </source>
</evidence>
<keyword evidence="3" id="KW-1185">Reference proteome</keyword>
<dbReference type="Proteomes" id="UP000717981">
    <property type="component" value="Unassembled WGS sequence"/>
</dbReference>
<name>A0A921NUZ3_9GAMM</name>
<dbReference type="EMBL" id="PDWK01000047">
    <property type="protein sequence ID" value="KAF1688490.1"/>
    <property type="molecule type" value="Genomic_DNA"/>
</dbReference>